<evidence type="ECO:0000313" key="2">
    <source>
        <dbReference type="Proteomes" id="UP000067320"/>
    </source>
</evidence>
<dbReference type="Proteomes" id="UP000067320">
    <property type="component" value="Plasmid pCCO1"/>
</dbReference>
<sequence>MLQEKINSYIAAVESGEVNTLFQESRGENIVIKIYFQHHIPMECTDFLGKVIEVKYSHRLIFSYNMKRANNYKVSV</sequence>
<dbReference type="EMBL" id="CP012265">
    <property type="protein sequence ID" value="ALB64863.1"/>
    <property type="molecule type" value="Genomic_DNA"/>
</dbReference>
<dbReference type="Pfam" id="PF20212">
    <property type="entry name" value="DUF6572"/>
    <property type="match status" value="1"/>
</dbReference>
<gene>
    <name evidence="1" type="ORF">AFK62_20165</name>
</gene>
<keyword evidence="2" id="KW-1185">Reference proteome</keyword>
<proteinExistence type="predicted"/>
<dbReference type="RefSeq" id="WP_050555013.1">
    <property type="nucleotide sequence ID" value="NZ_CP012265.1"/>
</dbReference>
<evidence type="ECO:0000313" key="1">
    <source>
        <dbReference type="EMBL" id="ALB64863.1"/>
    </source>
</evidence>
<accession>A0ABN4IEB3</accession>
<geneLocation type="plasmid" evidence="1 2">
    <name>pCCO1</name>
</geneLocation>
<keyword evidence="1" id="KW-0614">Plasmid</keyword>
<protein>
    <submittedName>
        <fullName evidence="1">Uncharacterized protein</fullName>
    </submittedName>
</protein>
<reference evidence="2" key="1">
    <citation type="submission" date="2015-09" db="EMBL/GenBank/DDBJ databases">
        <title>Cronobacter genome sequencing and assembly.</title>
        <authorList>
            <person name="Descombes P."/>
            <person name="Baert L."/>
            <person name="Ngom-Bru C."/>
            <person name="Barretto C."/>
        </authorList>
    </citation>
    <scope>NUCLEOTIDE SEQUENCE [LARGE SCALE GENOMIC DNA]</scope>
    <source>
        <strain evidence="2">LMG 26250</strain>
        <plasmid evidence="2">pCCO1</plasmid>
    </source>
</reference>
<dbReference type="InterPro" id="IPR046702">
    <property type="entry name" value="DUF6572"/>
</dbReference>
<reference evidence="1 2" key="2">
    <citation type="journal article" date="2016" name="Genome Announc.">
        <title>Fully Closed Genome Sequences of Five Type Strains of the Genus Cronobacter and One Cronobacter sakazakii Strain.</title>
        <authorList>
            <person name="Moine D."/>
            <person name="Kassam M."/>
            <person name="Baert L."/>
            <person name="Tang Y."/>
            <person name="Barretto C."/>
            <person name="Ngom Bru C."/>
            <person name="Klijn A."/>
            <person name="Descombes P."/>
        </authorList>
    </citation>
    <scope>NUCLEOTIDE SEQUENCE [LARGE SCALE GENOMIC DNA]</scope>
    <source>
        <strain evidence="1 2">LMG 26250</strain>
    </source>
</reference>
<name>A0ABN4IEB3_9ENTR</name>
<organism evidence="1 2">
    <name type="scientific">Cronobacter condimenti 1330</name>
    <dbReference type="NCBI Taxonomy" id="1073999"/>
    <lineage>
        <taxon>Bacteria</taxon>
        <taxon>Pseudomonadati</taxon>
        <taxon>Pseudomonadota</taxon>
        <taxon>Gammaproteobacteria</taxon>
        <taxon>Enterobacterales</taxon>
        <taxon>Enterobacteriaceae</taxon>
        <taxon>Cronobacter</taxon>
    </lineage>
</organism>